<dbReference type="InterPro" id="IPR041722">
    <property type="entry name" value="TakP/all3028"/>
</dbReference>
<feature type="binding site" evidence="3">
    <location>
        <position position="246"/>
    </location>
    <ligand>
        <name>Na(+)</name>
        <dbReference type="ChEBI" id="CHEBI:29101"/>
    </ligand>
</feature>
<proteinExistence type="predicted"/>
<feature type="binding site" evidence="3">
    <location>
        <position position="271"/>
    </location>
    <ligand>
        <name>substrate</name>
    </ligand>
</feature>
<protein>
    <submittedName>
        <fullName evidence="4">TRAP transporter substrate-binding protein</fullName>
    </submittedName>
</protein>
<dbReference type="PIRSF" id="PIRSF039026">
    <property type="entry name" value="SiaP"/>
    <property type="match status" value="1"/>
</dbReference>
<feature type="binding site" evidence="2">
    <location>
        <position position="208"/>
    </location>
    <ligand>
        <name>substrate</name>
    </ligand>
</feature>
<dbReference type="GO" id="GO:0046872">
    <property type="term" value="F:metal ion binding"/>
    <property type="evidence" value="ECO:0007669"/>
    <property type="project" value="UniProtKB-KW"/>
</dbReference>
<evidence type="ECO:0000313" key="5">
    <source>
        <dbReference type="Proteomes" id="UP000664417"/>
    </source>
</evidence>
<evidence type="ECO:0000256" key="1">
    <source>
        <dbReference type="ARBA" id="ARBA00022729"/>
    </source>
</evidence>
<dbReference type="Gene3D" id="3.40.190.10">
    <property type="entry name" value="Periplasmic binding protein-like II"/>
    <property type="match status" value="1"/>
</dbReference>
<feature type="binding site" evidence="3">
    <location>
        <position position="245"/>
    </location>
    <ligand>
        <name>substrate</name>
    </ligand>
</feature>
<dbReference type="CDD" id="cd13682">
    <property type="entry name" value="PBP2_TRAP_alpha-ketoacid"/>
    <property type="match status" value="1"/>
</dbReference>
<dbReference type="Pfam" id="PF03480">
    <property type="entry name" value="DctP"/>
    <property type="match status" value="1"/>
</dbReference>
<comment type="caution">
    <text evidence="4">The sequence shown here is derived from an EMBL/GenBank/DDBJ whole genome shotgun (WGS) entry which is preliminary data.</text>
</comment>
<dbReference type="InterPro" id="IPR038404">
    <property type="entry name" value="TRAP_DctP_sf"/>
</dbReference>
<keyword evidence="1" id="KW-0732">Signal</keyword>
<feature type="binding site" evidence="2">
    <location>
        <position position="187"/>
    </location>
    <ligand>
        <name>substrate</name>
    </ligand>
</feature>
<organism evidence="4 5">
    <name type="scientific">Acanthopleuribacter pedis</name>
    <dbReference type="NCBI Taxonomy" id="442870"/>
    <lineage>
        <taxon>Bacteria</taxon>
        <taxon>Pseudomonadati</taxon>
        <taxon>Acidobacteriota</taxon>
        <taxon>Holophagae</taxon>
        <taxon>Acanthopleuribacterales</taxon>
        <taxon>Acanthopleuribacteraceae</taxon>
        <taxon>Acanthopleuribacter</taxon>
    </lineage>
</organism>
<gene>
    <name evidence="4" type="ORF">J3U88_22960</name>
</gene>
<dbReference type="GO" id="GO:0031317">
    <property type="term" value="C:tripartite ATP-independent periplasmic transporter complex"/>
    <property type="evidence" value="ECO:0007669"/>
    <property type="project" value="InterPro"/>
</dbReference>
<dbReference type="GO" id="GO:0055085">
    <property type="term" value="P:transmembrane transport"/>
    <property type="evidence" value="ECO:0007669"/>
    <property type="project" value="InterPro"/>
</dbReference>
<dbReference type="PANTHER" id="PTHR33376:SF5">
    <property type="entry name" value="EXTRACYTOPLASMIC SOLUTE RECEPTOR PROTEIN"/>
    <property type="match status" value="1"/>
</dbReference>
<accession>A0A8J7QDW2</accession>
<name>A0A8J7QDW2_9BACT</name>
<dbReference type="GO" id="GO:0015849">
    <property type="term" value="P:organic acid transport"/>
    <property type="evidence" value="ECO:0007669"/>
    <property type="project" value="InterPro"/>
</dbReference>
<dbReference type="RefSeq" id="WP_207861334.1">
    <property type="nucleotide sequence ID" value="NZ_JAFREP010000023.1"/>
</dbReference>
<sequence>MVFRSAQPPSEPKKVQAKTGRRAFLWKAASGLTAAALVTHGCGGSSPNGHADGGPAVHTSPKVRWRLASSFPRALDTIYGVADTLAKRVSDLTNGAFTIRPYPQGELVPAMEVLDAVQQGTVQIGHTASYYYKGKNPVLAFDCAVPFGLTARQQSAWLVHGGGLELMRSVFADFNIVNYPGGNTGMQMGGWFRRELNNAKDINGLKMRIPGLGGEVMSRMGATVQVLAGGDIFPALERGAIDATEWVGPYDDEKLGFYKVAKFYYYPGWWEPGPSLSFMVNQAALESLPAHYRGVLEVAMAEADHDMIMNYDRKNPPALARLLEAGAQLRPFARDIMELARKTSFDLMEELAAKDAGYRKVYEQWSAFRDASYQWFNTAETEYAAFARQMMESKG</sequence>
<dbReference type="Proteomes" id="UP000664417">
    <property type="component" value="Unassembled WGS sequence"/>
</dbReference>
<dbReference type="InterPro" id="IPR018389">
    <property type="entry name" value="DctP_fam"/>
</dbReference>
<evidence type="ECO:0000313" key="4">
    <source>
        <dbReference type="EMBL" id="MBO1321360.1"/>
    </source>
</evidence>
<evidence type="ECO:0000256" key="2">
    <source>
        <dbReference type="PIRSR" id="PIRSR039026-1"/>
    </source>
</evidence>
<dbReference type="InterPro" id="IPR026289">
    <property type="entry name" value="SBP_TakP-like"/>
</dbReference>
<keyword evidence="5" id="KW-1185">Reference proteome</keyword>
<dbReference type="PANTHER" id="PTHR33376">
    <property type="match status" value="1"/>
</dbReference>
<dbReference type="EMBL" id="JAFREP010000023">
    <property type="protein sequence ID" value="MBO1321360.1"/>
    <property type="molecule type" value="Genomic_DNA"/>
</dbReference>
<evidence type="ECO:0000256" key="3">
    <source>
        <dbReference type="PIRSR" id="PIRSR039026-2"/>
    </source>
</evidence>
<dbReference type="Gene3D" id="3.40.190.170">
    <property type="entry name" value="Bacterial extracellular solute-binding protein, family 7"/>
    <property type="match status" value="1"/>
</dbReference>
<keyword evidence="3" id="KW-0479">Metal-binding</keyword>
<reference evidence="4" key="1">
    <citation type="submission" date="2021-03" db="EMBL/GenBank/DDBJ databases">
        <authorList>
            <person name="Wang G."/>
        </authorList>
    </citation>
    <scope>NUCLEOTIDE SEQUENCE</scope>
    <source>
        <strain evidence="4">KCTC 12899</strain>
    </source>
</reference>
<dbReference type="AlphaFoldDB" id="A0A8J7QDW2"/>
<dbReference type="GO" id="GO:0043177">
    <property type="term" value="F:organic acid binding"/>
    <property type="evidence" value="ECO:0007669"/>
    <property type="project" value="InterPro"/>
</dbReference>